<comment type="subcellular location">
    <subcellularLocation>
        <location evidence="1">Cell membrane</location>
        <topology evidence="1">Multi-pass membrane protein</topology>
    </subcellularLocation>
</comment>
<evidence type="ECO:0000256" key="4">
    <source>
        <dbReference type="ARBA" id="ARBA00022989"/>
    </source>
</evidence>
<dbReference type="InterPro" id="IPR051447">
    <property type="entry name" value="Lipoprotein-release_system"/>
</dbReference>
<dbReference type="eggNOG" id="arCOG02312">
    <property type="taxonomic scope" value="Archaea"/>
</dbReference>
<accession>L9XHP7</accession>
<feature type="transmembrane region" description="Helical" evidence="6">
    <location>
        <begin position="324"/>
        <end position="354"/>
    </location>
</feature>
<protein>
    <recommendedName>
        <fullName evidence="11">ABC transporter permease</fullName>
    </recommendedName>
</protein>
<feature type="domain" description="ABC3 transporter permease C-terminal" evidence="7">
    <location>
        <begin position="283"/>
        <end position="397"/>
    </location>
</feature>
<proteinExistence type="predicted"/>
<evidence type="ECO:0000256" key="5">
    <source>
        <dbReference type="ARBA" id="ARBA00023136"/>
    </source>
</evidence>
<dbReference type="RefSeq" id="WP_007257998.1">
    <property type="nucleotide sequence ID" value="NZ_AOHZ01000016.1"/>
</dbReference>
<evidence type="ECO:0000259" key="8">
    <source>
        <dbReference type="Pfam" id="PF12704"/>
    </source>
</evidence>
<dbReference type="GO" id="GO:0044874">
    <property type="term" value="P:lipoprotein localization to outer membrane"/>
    <property type="evidence" value="ECO:0007669"/>
    <property type="project" value="TreeGrafter"/>
</dbReference>
<organism evidence="9 10">
    <name type="scientific">Natronolimnohabitans innermongolicus JCM 12255</name>
    <dbReference type="NCBI Taxonomy" id="1227499"/>
    <lineage>
        <taxon>Archaea</taxon>
        <taxon>Methanobacteriati</taxon>
        <taxon>Methanobacteriota</taxon>
        <taxon>Stenosarchaea group</taxon>
        <taxon>Halobacteria</taxon>
        <taxon>Halobacteriales</taxon>
        <taxon>Natrialbaceae</taxon>
        <taxon>Natronolimnohabitans</taxon>
    </lineage>
</organism>
<dbReference type="STRING" id="1227499.C493_03442"/>
<dbReference type="GO" id="GO:0098797">
    <property type="term" value="C:plasma membrane protein complex"/>
    <property type="evidence" value="ECO:0007669"/>
    <property type="project" value="TreeGrafter"/>
</dbReference>
<evidence type="ECO:0008006" key="11">
    <source>
        <dbReference type="Google" id="ProtNLM"/>
    </source>
</evidence>
<dbReference type="InterPro" id="IPR003838">
    <property type="entry name" value="ABC3_permease_C"/>
</dbReference>
<keyword evidence="4 6" id="KW-1133">Transmembrane helix</keyword>
<dbReference type="InterPro" id="IPR025857">
    <property type="entry name" value="MacB_PCD"/>
</dbReference>
<reference evidence="9 10" key="1">
    <citation type="journal article" date="2014" name="PLoS Genet.">
        <title>Phylogenetically driven sequencing of extremely halophilic archaea reveals strategies for static and dynamic osmo-response.</title>
        <authorList>
            <person name="Becker E.A."/>
            <person name="Seitzer P.M."/>
            <person name="Tritt A."/>
            <person name="Larsen D."/>
            <person name="Krusor M."/>
            <person name="Yao A.I."/>
            <person name="Wu D."/>
            <person name="Madern D."/>
            <person name="Eisen J.A."/>
            <person name="Darling A.E."/>
            <person name="Facciotti M.T."/>
        </authorList>
    </citation>
    <scope>NUCLEOTIDE SEQUENCE [LARGE SCALE GENOMIC DNA]</scope>
    <source>
        <strain evidence="9 10">JCM 12255</strain>
    </source>
</reference>
<name>L9XHP7_9EURY</name>
<evidence type="ECO:0000256" key="2">
    <source>
        <dbReference type="ARBA" id="ARBA00022475"/>
    </source>
</evidence>
<evidence type="ECO:0000259" key="7">
    <source>
        <dbReference type="Pfam" id="PF02687"/>
    </source>
</evidence>
<sequence>MSRLTKLRAIGGLSLAQLRHSPARTILVVLAIALAVLAVTLLASLGLGVLETGEEQFADADQDVWVTGGGVEVSQTGGIENPITDAHQLAATLEERDDVDSASPLAFHAVYVGDDPDDLELVTGVGVPSTHGDADLGDDEGFSEGNVHYADGDYDGPLTEEIIVDESTAEQFDVGVGDTIHAGTSPGAAADRELEVVGVASTYSQFLGTPTVTLPISELQQIAGTTGSDRATFVTLSVADGAEPDAVRDEVADSHPEYDVQTSDQQLESMLEERVLVLASGITLVVLAVVAGIALTVNVLAVVASQQRETFAALHAIGLSRSTIAGLVGGQGVVLGFAGGALGLLATPAAAYALEALTTTVVGFEGLLRTPPEVYVLGGAIALVVGTIGALVAGWRAGSDARLETLEST</sequence>
<dbReference type="PANTHER" id="PTHR30489">
    <property type="entry name" value="LIPOPROTEIN-RELEASING SYSTEM TRANSMEMBRANE PROTEIN LOLE"/>
    <property type="match status" value="1"/>
</dbReference>
<comment type="caution">
    <text evidence="9">The sequence shown here is derived from an EMBL/GenBank/DDBJ whole genome shotgun (WGS) entry which is preliminary data.</text>
</comment>
<keyword evidence="3 6" id="KW-0812">Transmembrane</keyword>
<evidence type="ECO:0000313" key="10">
    <source>
        <dbReference type="Proteomes" id="UP000011602"/>
    </source>
</evidence>
<dbReference type="Proteomes" id="UP000011602">
    <property type="component" value="Unassembled WGS sequence"/>
</dbReference>
<dbReference type="Pfam" id="PF12704">
    <property type="entry name" value="MacB_PCD"/>
    <property type="match status" value="1"/>
</dbReference>
<dbReference type="AlphaFoldDB" id="L9XHP7"/>
<dbReference type="EMBL" id="AOHZ01000016">
    <property type="protein sequence ID" value="ELY60931.1"/>
    <property type="molecule type" value="Genomic_DNA"/>
</dbReference>
<keyword evidence="5 6" id="KW-0472">Membrane</keyword>
<keyword evidence="2" id="KW-1003">Cell membrane</keyword>
<evidence type="ECO:0000256" key="1">
    <source>
        <dbReference type="ARBA" id="ARBA00004651"/>
    </source>
</evidence>
<feature type="transmembrane region" description="Helical" evidence="6">
    <location>
        <begin position="275"/>
        <end position="303"/>
    </location>
</feature>
<keyword evidence="10" id="KW-1185">Reference proteome</keyword>
<dbReference type="Pfam" id="PF02687">
    <property type="entry name" value="FtsX"/>
    <property type="match status" value="1"/>
</dbReference>
<feature type="domain" description="MacB-like periplasmic core" evidence="8">
    <location>
        <begin position="25"/>
        <end position="252"/>
    </location>
</feature>
<evidence type="ECO:0000313" key="9">
    <source>
        <dbReference type="EMBL" id="ELY60931.1"/>
    </source>
</evidence>
<feature type="transmembrane region" description="Helical" evidence="6">
    <location>
        <begin position="26"/>
        <end position="50"/>
    </location>
</feature>
<dbReference type="OrthoDB" id="163559at2157"/>
<evidence type="ECO:0000256" key="6">
    <source>
        <dbReference type="SAM" id="Phobius"/>
    </source>
</evidence>
<feature type="transmembrane region" description="Helical" evidence="6">
    <location>
        <begin position="374"/>
        <end position="395"/>
    </location>
</feature>
<gene>
    <name evidence="9" type="ORF">C493_03442</name>
</gene>
<dbReference type="PANTHER" id="PTHR30489:SF0">
    <property type="entry name" value="LIPOPROTEIN-RELEASING SYSTEM TRANSMEMBRANE PROTEIN LOLE"/>
    <property type="match status" value="1"/>
</dbReference>
<evidence type="ECO:0000256" key="3">
    <source>
        <dbReference type="ARBA" id="ARBA00022692"/>
    </source>
</evidence>